<accession>A0A9E7JTM3</accession>
<sequence length="135" mass="15088">MVRGWIDRCWFGFSTLLTTSILLLPCSHQSLRSCKEEAGCLATGRHVEEEEDGGMGHGHYFAVQRCSCYKSTGWGIRYGDSSLSPTHGELSGGAFRVDYDPKLHITAREVKRREEVPLIIVTVTLSFMCVFALTK</sequence>
<evidence type="ECO:0000256" key="2">
    <source>
        <dbReference type="SAM" id="SignalP"/>
    </source>
</evidence>
<keyword evidence="1" id="KW-0812">Transmembrane</keyword>
<evidence type="ECO:0000313" key="3">
    <source>
        <dbReference type="EMBL" id="URD93150.1"/>
    </source>
</evidence>
<dbReference type="AlphaFoldDB" id="A0A9E7JTM3"/>
<keyword evidence="1" id="KW-1133">Transmembrane helix</keyword>
<keyword evidence="1" id="KW-0472">Membrane</keyword>
<name>A0A9E7JTM3_9LILI</name>
<dbReference type="Proteomes" id="UP001055439">
    <property type="component" value="Chromosome 3"/>
</dbReference>
<dbReference type="EMBL" id="CP097505">
    <property type="protein sequence ID" value="URD93150.1"/>
    <property type="molecule type" value="Genomic_DNA"/>
</dbReference>
<protein>
    <recommendedName>
        <fullName evidence="5">Secreted protein</fullName>
    </recommendedName>
</protein>
<evidence type="ECO:0008006" key="5">
    <source>
        <dbReference type="Google" id="ProtNLM"/>
    </source>
</evidence>
<feature type="transmembrane region" description="Helical" evidence="1">
    <location>
        <begin position="116"/>
        <end position="134"/>
    </location>
</feature>
<evidence type="ECO:0000256" key="1">
    <source>
        <dbReference type="SAM" id="Phobius"/>
    </source>
</evidence>
<evidence type="ECO:0000313" key="4">
    <source>
        <dbReference type="Proteomes" id="UP001055439"/>
    </source>
</evidence>
<gene>
    <name evidence="3" type="ORF">MUK42_33007</name>
</gene>
<feature type="chain" id="PRO_5038430938" description="Secreted protein" evidence="2">
    <location>
        <begin position="29"/>
        <end position="135"/>
    </location>
</feature>
<organism evidence="3 4">
    <name type="scientific">Musa troglodytarum</name>
    <name type="common">fe'i banana</name>
    <dbReference type="NCBI Taxonomy" id="320322"/>
    <lineage>
        <taxon>Eukaryota</taxon>
        <taxon>Viridiplantae</taxon>
        <taxon>Streptophyta</taxon>
        <taxon>Embryophyta</taxon>
        <taxon>Tracheophyta</taxon>
        <taxon>Spermatophyta</taxon>
        <taxon>Magnoliopsida</taxon>
        <taxon>Liliopsida</taxon>
        <taxon>Zingiberales</taxon>
        <taxon>Musaceae</taxon>
        <taxon>Musa</taxon>
    </lineage>
</organism>
<keyword evidence="2" id="KW-0732">Signal</keyword>
<keyword evidence="4" id="KW-1185">Reference proteome</keyword>
<feature type="signal peptide" evidence="2">
    <location>
        <begin position="1"/>
        <end position="28"/>
    </location>
</feature>
<reference evidence="3" key="1">
    <citation type="submission" date="2022-05" db="EMBL/GenBank/DDBJ databases">
        <title>The Musa troglodytarum L. genome provides insights into the mechanism of non-climacteric behaviour and enrichment of carotenoids.</title>
        <authorList>
            <person name="Wang J."/>
        </authorList>
    </citation>
    <scope>NUCLEOTIDE SEQUENCE</scope>
    <source>
        <tissue evidence="3">Leaf</tissue>
    </source>
</reference>
<proteinExistence type="predicted"/>